<keyword evidence="5" id="KW-0813">Transport</keyword>
<feature type="transmembrane region" description="Helical" evidence="13">
    <location>
        <begin position="133"/>
        <end position="151"/>
    </location>
</feature>
<dbReference type="GO" id="GO:0015297">
    <property type="term" value="F:antiporter activity"/>
    <property type="evidence" value="ECO:0007669"/>
    <property type="project" value="UniProtKB-KW"/>
</dbReference>
<dbReference type="Proteomes" id="UP000707535">
    <property type="component" value="Unassembled WGS sequence"/>
</dbReference>
<sequence>MKELTKGSPIKLILTFAVPLLIGNLFQQLYSLSDTIIVGQTLGVNALAAVGSTGSIQFLIIGFAQGMTAGLSIMTAQFFGAHDYRKVRESFATSIVISLVVTAVLTFLSVYFIHDILMLMNTPAEIEHNAQTFSTIIFGGIGIQMAYNLLANIIRSLGDSRTPLYFLIIAAVLNVLLELLFIVVFHWGVAGAGFATLAAQLFSVLLCVLYIIKKIPLLQIHWVDFKKVDRKMITSHLNVGLPMAFQSSIIAIGSIMIQSALNALGTTAVAATTASSKIDQIATLPMSSFGVAMATYTAQNYGAAEYGRILKGVKSAVLMSVGFSVAAGLLMIIFGQNMVTVFVGNADQGVLSLSQIYFNVNASFYPLLAILFIFRNTLQGLGKSVVPTLAGLAELAMRIGAALFLATRFGYAGACFASPLAWIGSCLVLITSYVQSVKMLRRRQKEKDEAAEIVADN</sequence>
<evidence type="ECO:0000313" key="15">
    <source>
        <dbReference type="EMBL" id="KRN81730.1"/>
    </source>
</evidence>
<keyword evidence="10" id="KW-0406">Ion transport</keyword>
<dbReference type="GO" id="GO:0006811">
    <property type="term" value="P:monoatomic ion transport"/>
    <property type="evidence" value="ECO:0007669"/>
    <property type="project" value="UniProtKB-KW"/>
</dbReference>
<dbReference type="KEGG" id="laca:LAC1533_0949"/>
<feature type="transmembrane region" description="Helical" evidence="13">
    <location>
        <begin position="316"/>
        <end position="336"/>
    </location>
</feature>
<keyword evidence="8 13" id="KW-0812">Transmembrane</keyword>
<feature type="transmembrane region" description="Helical" evidence="13">
    <location>
        <begin position="91"/>
        <end position="113"/>
    </location>
</feature>
<dbReference type="GeneID" id="95349052"/>
<evidence type="ECO:0000256" key="3">
    <source>
        <dbReference type="ARBA" id="ARBA00010199"/>
    </source>
</evidence>
<dbReference type="NCBIfam" id="TIGR00797">
    <property type="entry name" value="matE"/>
    <property type="match status" value="1"/>
</dbReference>
<name>A0A0R2JWU4_9LACO</name>
<dbReference type="Proteomes" id="UP000051491">
    <property type="component" value="Unassembled WGS sequence"/>
</dbReference>
<evidence type="ECO:0000313" key="14">
    <source>
        <dbReference type="EMBL" id="HJE98286.1"/>
    </source>
</evidence>
<evidence type="ECO:0000256" key="10">
    <source>
        <dbReference type="ARBA" id="ARBA00023065"/>
    </source>
</evidence>
<evidence type="ECO:0000256" key="1">
    <source>
        <dbReference type="ARBA" id="ARBA00003408"/>
    </source>
</evidence>
<feature type="transmembrane region" description="Helical" evidence="13">
    <location>
        <begin position="12"/>
        <end position="30"/>
    </location>
</feature>
<dbReference type="RefSeq" id="WP_010496421.1">
    <property type="nucleotide sequence ID" value="NZ_DAIMTB010000049.1"/>
</dbReference>
<protein>
    <recommendedName>
        <fullName evidence="4">Probable multidrug resistance protein NorM</fullName>
    </recommendedName>
    <alternativeName>
        <fullName evidence="12">Multidrug-efflux transporter</fullName>
    </alternativeName>
</protein>
<reference evidence="14" key="4">
    <citation type="journal article" date="2021" name="PeerJ">
        <title>Extensive microbial diversity within the chicken gut microbiome revealed by metagenomics and culture.</title>
        <authorList>
            <person name="Gilroy R."/>
            <person name="Ravi A."/>
            <person name="Getino M."/>
            <person name="Pursley I."/>
            <person name="Horton D.L."/>
            <person name="Alikhan N.F."/>
            <person name="Baker D."/>
            <person name="Gharbi K."/>
            <person name="Hall N."/>
            <person name="Watson M."/>
            <person name="Adriaenssens E.M."/>
            <person name="Foster-Nyarko E."/>
            <person name="Jarju S."/>
            <person name="Secka A."/>
            <person name="Antonio M."/>
            <person name="Oren A."/>
            <person name="Chaudhuri R.R."/>
            <person name="La Ragione R."/>
            <person name="Hildebrand F."/>
            <person name="Pallen M.J."/>
        </authorList>
    </citation>
    <scope>NUCLEOTIDE SEQUENCE</scope>
    <source>
        <strain evidence="14">CHK174-6876</strain>
    </source>
</reference>
<dbReference type="GO" id="GO:0042910">
    <property type="term" value="F:xenobiotic transmembrane transporter activity"/>
    <property type="evidence" value="ECO:0007669"/>
    <property type="project" value="InterPro"/>
</dbReference>
<evidence type="ECO:0000256" key="6">
    <source>
        <dbReference type="ARBA" id="ARBA00022449"/>
    </source>
</evidence>
<evidence type="ECO:0000256" key="7">
    <source>
        <dbReference type="ARBA" id="ARBA00022475"/>
    </source>
</evidence>
<reference evidence="16" key="2">
    <citation type="submission" date="2016-11" db="EMBL/GenBank/DDBJ databases">
        <authorList>
            <person name="Jaros S."/>
            <person name="Januszkiewicz K."/>
            <person name="Wedrychowicz H."/>
        </authorList>
    </citation>
    <scope>NUCLEOTIDE SEQUENCE [LARGE SCALE GENOMIC DNA]</scope>
    <source>
        <strain evidence="16">ACA-DC 1533</strain>
    </source>
</reference>
<evidence type="ECO:0000256" key="4">
    <source>
        <dbReference type="ARBA" id="ARBA00020268"/>
    </source>
</evidence>
<dbReference type="Pfam" id="PF01554">
    <property type="entry name" value="MatE"/>
    <property type="match status" value="2"/>
</dbReference>
<dbReference type="PANTHER" id="PTHR43298">
    <property type="entry name" value="MULTIDRUG RESISTANCE PROTEIN NORM-RELATED"/>
    <property type="match status" value="1"/>
</dbReference>
<comment type="similarity">
    <text evidence="3">Belongs to the multi antimicrobial extrusion (MATE) (TC 2.A.66.1) family.</text>
</comment>
<dbReference type="PIRSF" id="PIRSF006603">
    <property type="entry name" value="DinF"/>
    <property type="match status" value="1"/>
</dbReference>
<feature type="transmembrane region" description="Helical" evidence="13">
    <location>
        <begin position="411"/>
        <end position="434"/>
    </location>
</feature>
<evidence type="ECO:0000256" key="5">
    <source>
        <dbReference type="ARBA" id="ARBA00022448"/>
    </source>
</evidence>
<accession>A0A0R2JWU4</accession>
<dbReference type="InterPro" id="IPR050222">
    <property type="entry name" value="MATE_MdtK"/>
</dbReference>
<dbReference type="EMBL" id="DYXG01000120">
    <property type="protein sequence ID" value="HJE98286.1"/>
    <property type="molecule type" value="Genomic_DNA"/>
</dbReference>
<evidence type="ECO:0000256" key="9">
    <source>
        <dbReference type="ARBA" id="ARBA00022989"/>
    </source>
</evidence>
<evidence type="ECO:0000256" key="12">
    <source>
        <dbReference type="ARBA" id="ARBA00031636"/>
    </source>
</evidence>
<reference evidence="15 17" key="1">
    <citation type="journal article" date="2015" name="Genome Announc.">
        <title>Expanding the biotechnology potential of lactobacilli through comparative genomics of 213 strains and associated genera.</title>
        <authorList>
            <person name="Sun Z."/>
            <person name="Harris H.M."/>
            <person name="McCann A."/>
            <person name="Guo C."/>
            <person name="Argimon S."/>
            <person name="Zhang W."/>
            <person name="Yang X."/>
            <person name="Jeffery I.B."/>
            <person name="Cooney J.C."/>
            <person name="Kagawa T.F."/>
            <person name="Liu W."/>
            <person name="Song Y."/>
            <person name="Salvetti E."/>
            <person name="Wrobel A."/>
            <person name="Rasinkangas P."/>
            <person name="Parkhill J."/>
            <person name="Rea M.C."/>
            <person name="O'Sullivan O."/>
            <person name="Ritari J."/>
            <person name="Douillard F.P."/>
            <person name="Paul Ross R."/>
            <person name="Yang R."/>
            <person name="Briner A.E."/>
            <person name="Felis G.E."/>
            <person name="de Vos W.M."/>
            <person name="Barrangou R."/>
            <person name="Klaenhammer T.R."/>
            <person name="Caufield P.W."/>
            <person name="Cui Y."/>
            <person name="Zhang H."/>
            <person name="O'Toole P.W."/>
        </authorList>
    </citation>
    <scope>NUCLEOTIDE SEQUENCE [LARGE SCALE GENOMIC DNA]</scope>
    <source>
        <strain evidence="15 17">DSM 15353</strain>
    </source>
</reference>
<feature type="transmembrane region" description="Helical" evidence="13">
    <location>
        <begin position="193"/>
        <end position="212"/>
    </location>
</feature>
<keyword evidence="9 13" id="KW-1133">Transmembrane helix</keyword>
<proteinExistence type="inferred from homology"/>
<feature type="transmembrane region" description="Helical" evidence="13">
    <location>
        <begin position="356"/>
        <end position="374"/>
    </location>
</feature>
<evidence type="ECO:0000313" key="17">
    <source>
        <dbReference type="Proteomes" id="UP000051491"/>
    </source>
</evidence>
<reference evidence="14" key="5">
    <citation type="submission" date="2021-09" db="EMBL/GenBank/DDBJ databases">
        <authorList>
            <person name="Gilroy R."/>
        </authorList>
    </citation>
    <scope>NUCLEOTIDE SEQUENCE</scope>
    <source>
        <strain evidence="14">CHK174-6876</strain>
    </source>
</reference>
<evidence type="ECO:0000256" key="2">
    <source>
        <dbReference type="ARBA" id="ARBA00004651"/>
    </source>
</evidence>
<keyword evidence="7" id="KW-1003">Cell membrane</keyword>
<dbReference type="STRING" id="89059.LAC1533_0949"/>
<evidence type="ECO:0000256" key="8">
    <source>
        <dbReference type="ARBA" id="ARBA00022692"/>
    </source>
</evidence>
<evidence type="ECO:0000256" key="11">
    <source>
        <dbReference type="ARBA" id="ARBA00023136"/>
    </source>
</evidence>
<evidence type="ECO:0000313" key="16">
    <source>
        <dbReference type="EMBL" id="SFV40369.1"/>
    </source>
</evidence>
<gene>
    <name evidence="15" type="ORF">IV43_GL001795</name>
    <name evidence="14" type="ORF">K8V00_11780</name>
    <name evidence="16" type="ORF">LAC1533_0949</name>
</gene>
<dbReference type="GO" id="GO:0005886">
    <property type="term" value="C:plasma membrane"/>
    <property type="evidence" value="ECO:0007669"/>
    <property type="project" value="UniProtKB-SubCell"/>
</dbReference>
<dbReference type="Proteomes" id="UP000190935">
    <property type="component" value="Chromosome I"/>
</dbReference>
<keyword evidence="11 13" id="KW-0472">Membrane</keyword>
<dbReference type="CDD" id="cd13138">
    <property type="entry name" value="MATE_yoeA_like"/>
    <property type="match status" value="1"/>
</dbReference>
<reference evidence="18" key="3">
    <citation type="submission" date="2016-11" db="EMBL/GenBank/DDBJ databases">
        <authorList>
            <person name="Papadimitriou K."/>
        </authorList>
    </citation>
    <scope>NUCLEOTIDE SEQUENCE [LARGE SCALE GENOMIC DNA]</scope>
    <source>
        <strain evidence="18">ACA-DC 1533</strain>
    </source>
</reference>
<dbReference type="InterPro" id="IPR048279">
    <property type="entry name" value="MdtK-like"/>
</dbReference>
<evidence type="ECO:0000313" key="18">
    <source>
        <dbReference type="Proteomes" id="UP000190935"/>
    </source>
</evidence>
<dbReference type="EMBL" id="JQBK01000061">
    <property type="protein sequence ID" value="KRN81730.1"/>
    <property type="molecule type" value="Genomic_DNA"/>
</dbReference>
<dbReference type="AlphaFoldDB" id="A0A0R2JWU4"/>
<dbReference type="OrthoDB" id="9776324at2"/>
<dbReference type="EMBL" id="LT630287">
    <property type="protein sequence ID" value="SFV40369.1"/>
    <property type="molecule type" value="Genomic_DNA"/>
</dbReference>
<feature type="transmembrane region" description="Helical" evidence="13">
    <location>
        <begin position="386"/>
        <end position="405"/>
    </location>
</feature>
<keyword evidence="6" id="KW-0050">Antiport</keyword>
<feature type="transmembrane region" description="Helical" evidence="13">
    <location>
        <begin position="163"/>
        <end position="187"/>
    </location>
</feature>
<dbReference type="InterPro" id="IPR002528">
    <property type="entry name" value="MATE_fam"/>
</dbReference>
<dbReference type="PANTHER" id="PTHR43298:SF2">
    <property type="entry name" value="FMN_FAD EXPORTER YEEO-RELATED"/>
    <property type="match status" value="1"/>
</dbReference>
<organism evidence="15 17">
    <name type="scientific">Ligilactobacillus acidipiscis</name>
    <dbReference type="NCBI Taxonomy" id="89059"/>
    <lineage>
        <taxon>Bacteria</taxon>
        <taxon>Bacillati</taxon>
        <taxon>Bacillota</taxon>
        <taxon>Bacilli</taxon>
        <taxon>Lactobacillales</taxon>
        <taxon>Lactobacillaceae</taxon>
        <taxon>Ligilactobacillus</taxon>
    </lineage>
</organism>
<comment type="subcellular location">
    <subcellularLocation>
        <location evidence="2">Cell membrane</location>
        <topology evidence="2">Multi-pass membrane protein</topology>
    </subcellularLocation>
</comment>
<evidence type="ECO:0000256" key="13">
    <source>
        <dbReference type="SAM" id="Phobius"/>
    </source>
</evidence>
<dbReference type="PATRIC" id="fig|89059.3.peg.1912"/>
<comment type="function">
    <text evidence="1">Multidrug efflux pump.</text>
</comment>